<dbReference type="Proteomes" id="UP001320702">
    <property type="component" value="Unassembled WGS sequence"/>
</dbReference>
<name>A0ABT2K9T4_9RHOB</name>
<proteinExistence type="predicted"/>
<evidence type="ECO:0000313" key="2">
    <source>
        <dbReference type="Proteomes" id="UP001320702"/>
    </source>
</evidence>
<organism evidence="1 2">
    <name type="scientific">Paracoccus maritimus</name>
    <dbReference type="NCBI Taxonomy" id="2933292"/>
    <lineage>
        <taxon>Bacteria</taxon>
        <taxon>Pseudomonadati</taxon>
        <taxon>Pseudomonadota</taxon>
        <taxon>Alphaproteobacteria</taxon>
        <taxon>Rhodobacterales</taxon>
        <taxon>Paracoccaceae</taxon>
        <taxon>Paracoccus</taxon>
    </lineage>
</organism>
<dbReference type="EMBL" id="JANAVZ010000005">
    <property type="protein sequence ID" value="MCT4333288.1"/>
    <property type="molecule type" value="Genomic_DNA"/>
</dbReference>
<gene>
    <name evidence="1" type="ORF">MU516_10465</name>
</gene>
<sequence>MTINERNYAQEIGLNDRNSRTNRKGQVRPLWQLAVVHDIDEAASVTFYTQGEMMAAFDLYPYAFHATLKPG</sequence>
<accession>A0ABT2K9T4</accession>
<reference evidence="1 2" key="1">
    <citation type="submission" date="2022-04" db="EMBL/GenBank/DDBJ databases">
        <title>Paracoccus sp. YLB-12 draft genome sequence.</title>
        <authorList>
            <person name="Yu L."/>
        </authorList>
    </citation>
    <scope>NUCLEOTIDE SEQUENCE [LARGE SCALE GENOMIC DNA]</scope>
    <source>
        <strain evidence="1 2">YLB-12</strain>
    </source>
</reference>
<comment type="caution">
    <text evidence="1">The sequence shown here is derived from an EMBL/GenBank/DDBJ whole genome shotgun (WGS) entry which is preliminary data.</text>
</comment>
<protein>
    <submittedName>
        <fullName evidence="1">Uncharacterized protein</fullName>
    </submittedName>
</protein>
<evidence type="ECO:0000313" key="1">
    <source>
        <dbReference type="EMBL" id="MCT4333288.1"/>
    </source>
</evidence>
<keyword evidence="2" id="KW-1185">Reference proteome</keyword>